<reference evidence="9 10" key="1">
    <citation type="submission" date="2022-01" db="EMBL/GenBank/DDBJ databases">
        <title>Novel bile acid biosynthetic pathways are enriched in the microbiome of centenarians.</title>
        <authorList>
            <person name="Sato Y."/>
            <person name="Atarashi K."/>
            <person name="Plichta R.D."/>
            <person name="Arai Y."/>
            <person name="Sasajima S."/>
            <person name="Kearney M.S."/>
            <person name="Suda W."/>
            <person name="Takeshita K."/>
            <person name="Sasaki T."/>
            <person name="Okamoto S."/>
            <person name="Skelly N.A."/>
            <person name="Okamura Y."/>
            <person name="Vlamakis H."/>
            <person name="Li Y."/>
            <person name="Tanoue T."/>
            <person name="Takei H."/>
            <person name="Nittono H."/>
            <person name="Narushima S."/>
            <person name="Irie J."/>
            <person name="Itoh H."/>
            <person name="Moriya K."/>
            <person name="Sugiura Y."/>
            <person name="Suematsu M."/>
            <person name="Moritoki N."/>
            <person name="Shibata S."/>
            <person name="Littman R.D."/>
            <person name="Fischbach A.M."/>
            <person name="Uwamino Y."/>
            <person name="Inoue T."/>
            <person name="Honda A."/>
            <person name="Hattori M."/>
            <person name="Murai T."/>
            <person name="Xavier J.R."/>
            <person name="Hirose N."/>
            <person name="Honda K."/>
        </authorList>
    </citation>
    <scope>NUCLEOTIDE SEQUENCE [LARGE SCALE GENOMIC DNA]</scope>
    <source>
        <strain evidence="9 10">CE91-St30</strain>
    </source>
</reference>
<dbReference type="InterPro" id="IPR015590">
    <property type="entry name" value="Aldehyde_DH_dom"/>
</dbReference>
<dbReference type="InterPro" id="IPR016162">
    <property type="entry name" value="Ald_DH_N"/>
</dbReference>
<keyword evidence="7" id="KW-0963">Cytoplasm</keyword>
<evidence type="ECO:0000256" key="4">
    <source>
        <dbReference type="ARBA" id="ARBA00022857"/>
    </source>
</evidence>
<keyword evidence="10" id="KW-1185">Reference proteome</keyword>
<evidence type="ECO:0000256" key="3">
    <source>
        <dbReference type="ARBA" id="ARBA00022650"/>
    </source>
</evidence>
<keyword evidence="2 7" id="KW-0028">Amino-acid biosynthesis</keyword>
<dbReference type="InterPro" id="IPR016163">
    <property type="entry name" value="Ald_DH_C"/>
</dbReference>
<dbReference type="Proteomes" id="UP001320544">
    <property type="component" value="Chromosome"/>
</dbReference>
<gene>
    <name evidence="7 9" type="primary">proA</name>
    <name evidence="9" type="ORF">CE91St30_13600</name>
</gene>
<keyword evidence="5 7" id="KW-0560">Oxidoreductase</keyword>
<evidence type="ECO:0000256" key="6">
    <source>
        <dbReference type="ARBA" id="ARBA00049024"/>
    </source>
</evidence>
<dbReference type="InterPro" id="IPR000965">
    <property type="entry name" value="GPR_dom"/>
</dbReference>
<comment type="similarity">
    <text evidence="7">Belongs to the gamma-glutamyl phosphate reductase family.</text>
</comment>
<evidence type="ECO:0000256" key="7">
    <source>
        <dbReference type="HAMAP-Rule" id="MF_00412"/>
    </source>
</evidence>
<protein>
    <recommendedName>
        <fullName evidence="7">Gamma-glutamyl phosphate reductase</fullName>
        <shortName evidence="7">GPR</shortName>
        <ecNumber evidence="7">1.2.1.41</ecNumber>
    </recommendedName>
    <alternativeName>
        <fullName evidence="7">Glutamate-5-semialdehyde dehydrogenase</fullName>
    </alternativeName>
    <alternativeName>
        <fullName evidence="7">Glutamyl-gamma-semialdehyde dehydrogenase</fullName>
        <shortName evidence="7">GSA dehydrogenase</shortName>
    </alternativeName>
</protein>
<dbReference type="EC" id="1.2.1.41" evidence="7"/>
<evidence type="ECO:0000313" key="9">
    <source>
        <dbReference type="EMBL" id="BDE96027.1"/>
    </source>
</evidence>
<dbReference type="NCBIfam" id="TIGR00407">
    <property type="entry name" value="proA"/>
    <property type="match status" value="1"/>
</dbReference>
<keyword evidence="4 7" id="KW-0521">NADP</keyword>
<dbReference type="InterPro" id="IPR012134">
    <property type="entry name" value="Glu-5-SA_DH"/>
</dbReference>
<evidence type="ECO:0000313" key="10">
    <source>
        <dbReference type="Proteomes" id="UP001320544"/>
    </source>
</evidence>
<feature type="domain" description="Aldehyde dehydrogenase" evidence="8">
    <location>
        <begin position="6"/>
        <end position="288"/>
    </location>
</feature>
<dbReference type="SUPFAM" id="SSF53720">
    <property type="entry name" value="ALDH-like"/>
    <property type="match status" value="1"/>
</dbReference>
<dbReference type="InterPro" id="IPR020593">
    <property type="entry name" value="G-glutamylP_reductase_CS"/>
</dbReference>
<comment type="subcellular location">
    <subcellularLocation>
        <location evidence="7">Cytoplasm</location>
    </subcellularLocation>
</comment>
<comment type="function">
    <text evidence="7">Catalyzes the NADPH-dependent reduction of L-glutamate 5-phosphate into L-glutamate 5-semialdehyde and phosphate. The product spontaneously undergoes cyclization to form 1-pyrroline-5-carboxylate.</text>
</comment>
<comment type="catalytic activity">
    <reaction evidence="6 7">
        <text>L-glutamate 5-semialdehyde + phosphate + NADP(+) = L-glutamyl 5-phosphate + NADPH + H(+)</text>
        <dbReference type="Rhea" id="RHEA:19541"/>
        <dbReference type="ChEBI" id="CHEBI:15378"/>
        <dbReference type="ChEBI" id="CHEBI:43474"/>
        <dbReference type="ChEBI" id="CHEBI:57783"/>
        <dbReference type="ChEBI" id="CHEBI:58066"/>
        <dbReference type="ChEBI" id="CHEBI:58274"/>
        <dbReference type="ChEBI" id="CHEBI:58349"/>
        <dbReference type="EC" id="1.2.1.41"/>
    </reaction>
</comment>
<dbReference type="CDD" id="cd07079">
    <property type="entry name" value="ALDH_F18-19_ProA-GPR"/>
    <property type="match status" value="1"/>
</dbReference>
<dbReference type="Gene3D" id="3.40.309.10">
    <property type="entry name" value="Aldehyde Dehydrogenase, Chain A, domain 2"/>
    <property type="match status" value="1"/>
</dbReference>
<dbReference type="PIRSF" id="PIRSF000151">
    <property type="entry name" value="GPR"/>
    <property type="match status" value="1"/>
</dbReference>
<comment type="pathway">
    <text evidence="1 7">Amino-acid biosynthesis; L-proline biosynthesis; L-glutamate 5-semialdehyde from L-glutamate: step 2/2.</text>
</comment>
<dbReference type="InterPro" id="IPR016161">
    <property type="entry name" value="Ald_DH/histidinol_DH"/>
</dbReference>
<dbReference type="PROSITE" id="PS01223">
    <property type="entry name" value="PROA"/>
    <property type="match status" value="1"/>
</dbReference>
<keyword evidence="3 7" id="KW-0641">Proline biosynthesis</keyword>
<dbReference type="PANTHER" id="PTHR11063">
    <property type="entry name" value="GLUTAMATE SEMIALDEHYDE DEHYDROGENASE"/>
    <property type="match status" value="1"/>
</dbReference>
<feature type="domain" description="Aldehyde dehydrogenase" evidence="8">
    <location>
        <begin position="327"/>
        <end position="397"/>
    </location>
</feature>
<organism evidence="9 10">
    <name type="scientific">Raoultibacter timonensis</name>
    <dbReference type="NCBI Taxonomy" id="1907662"/>
    <lineage>
        <taxon>Bacteria</taxon>
        <taxon>Bacillati</taxon>
        <taxon>Actinomycetota</taxon>
        <taxon>Coriobacteriia</taxon>
        <taxon>Eggerthellales</taxon>
        <taxon>Eggerthellaceae</taxon>
        <taxon>Raoultibacter</taxon>
    </lineage>
</organism>
<proteinExistence type="inferred from homology"/>
<dbReference type="NCBIfam" id="NF001221">
    <property type="entry name" value="PRK00197.1"/>
    <property type="match status" value="1"/>
</dbReference>
<evidence type="ECO:0000256" key="2">
    <source>
        <dbReference type="ARBA" id="ARBA00022605"/>
    </source>
</evidence>
<dbReference type="PANTHER" id="PTHR11063:SF8">
    <property type="entry name" value="DELTA-1-PYRROLINE-5-CARBOXYLATE SYNTHASE"/>
    <property type="match status" value="1"/>
</dbReference>
<dbReference type="Pfam" id="PF00171">
    <property type="entry name" value="Aldedh"/>
    <property type="match status" value="2"/>
</dbReference>
<name>A0ABN6MGY6_9ACTN</name>
<accession>A0ABN6MGY6</accession>
<sequence>MTDQMCMAESVRDIALAAKAAAQKLATTSGVERNAALDAMARALREHTGEIVAENEADMDAARRANTSESLLDRLMLDASRIEAMAAALEDLMRLPDPLGAVQMQRELESGIDLKRVSVPLGVVGMVYEARPNVTADAAGICIKTGNACVLRGGSLAARSNAIIAHVLHDAAIGAGMPANCIRAIETTDRAATDELMALHGIVDVLIPRGGAGLIRHCVEHSKVPVIETGTGNCHVYVHESADSAMARAIVLNAKCRRYGVCNAAETLLVDRSIAHDFLPGLFTALANENVLLHCDRESYDCAVQLRDADGRADAGIRFVEATDDDWATEYLAPEIAVKCVEGVDEAIEHINRYGTMHSEAIVATDENAANRFTAGVDAAAVYVNASTAFTDGGEFGMGAEIGISTQKLHARGPFALEALTSYKYVLNGSGQVRA</sequence>
<evidence type="ECO:0000256" key="5">
    <source>
        <dbReference type="ARBA" id="ARBA00023002"/>
    </source>
</evidence>
<dbReference type="HAMAP" id="MF_00412">
    <property type="entry name" value="ProA"/>
    <property type="match status" value="1"/>
</dbReference>
<evidence type="ECO:0000259" key="8">
    <source>
        <dbReference type="Pfam" id="PF00171"/>
    </source>
</evidence>
<evidence type="ECO:0000256" key="1">
    <source>
        <dbReference type="ARBA" id="ARBA00004985"/>
    </source>
</evidence>
<dbReference type="Gene3D" id="3.40.605.10">
    <property type="entry name" value="Aldehyde Dehydrogenase, Chain A, domain 1"/>
    <property type="match status" value="1"/>
</dbReference>
<dbReference type="EMBL" id="AP025564">
    <property type="protein sequence ID" value="BDE96027.1"/>
    <property type="molecule type" value="Genomic_DNA"/>
</dbReference>